<name>A0AAE4Q3C1_9GAMM</name>
<dbReference type="GO" id="GO:0006508">
    <property type="term" value="P:proteolysis"/>
    <property type="evidence" value="ECO:0007669"/>
    <property type="project" value="InterPro"/>
</dbReference>
<dbReference type="AlphaFoldDB" id="A0AAE4Q3C1"/>
<evidence type="ECO:0000313" key="3">
    <source>
        <dbReference type="Proteomes" id="UP001187859"/>
    </source>
</evidence>
<organism evidence="2 3">
    <name type="scientific">Shewanella xiamenensis</name>
    <dbReference type="NCBI Taxonomy" id="332186"/>
    <lineage>
        <taxon>Bacteria</taxon>
        <taxon>Pseudomonadati</taxon>
        <taxon>Pseudomonadota</taxon>
        <taxon>Gammaproteobacteria</taxon>
        <taxon>Alteromonadales</taxon>
        <taxon>Shewanellaceae</taxon>
        <taxon>Shewanella</taxon>
    </lineage>
</organism>
<dbReference type="GO" id="GO:0070573">
    <property type="term" value="F:metallodipeptidase activity"/>
    <property type="evidence" value="ECO:0007669"/>
    <property type="project" value="InterPro"/>
</dbReference>
<dbReference type="PROSITE" id="PS51365">
    <property type="entry name" value="RENAL_DIPEPTIDASE_2"/>
    <property type="match status" value="1"/>
</dbReference>
<keyword evidence="2" id="KW-0645">Protease</keyword>
<dbReference type="EMBL" id="JASGOQ010000001">
    <property type="protein sequence ID" value="MDV5391472.1"/>
    <property type="molecule type" value="Genomic_DNA"/>
</dbReference>
<dbReference type="Gene3D" id="3.20.20.140">
    <property type="entry name" value="Metal-dependent hydrolases"/>
    <property type="match status" value="1"/>
</dbReference>
<sequence length="396" mass="43609">MKAINHRRRTLLKGLSAVTGLSAASALSPFASFSSIAAPLPPRARRLYIDGLSFLPDDLADVRASGLDAFLCDISAIETIEQADGTLNYKRTYKACLDSIQQAAKRVSEHPDILLQGLTGRDIQLARESNRTAVFFQIQGADCVEDDSDANQWARVDEFHRQGLRALQLTHHYGNTFAGGALDNDANGGLNKPLTNHGRALIAKLNQANILIDVSHSSAQTALDVAKLSRAPIVQSHGAARGIVKHARCSPDEVIRAIANSGGVFGVFMMSFWLTNKAVPTINDYIRQLEYVARVGGVDCVAIANDFPLRGQENLLALNNDNAQGIKEYQDWWYSLRAKKVLGFDAEPRHVVIPELNHIERMSRIDDALAKARFKSTDRDRFMGGNWQRVLNQVLI</sequence>
<accession>A0AAE4Q3C1</accession>
<comment type="caution">
    <text evidence="2">The sequence shown here is derived from an EMBL/GenBank/DDBJ whole genome shotgun (WGS) entry which is preliminary data.</text>
</comment>
<evidence type="ECO:0000313" key="2">
    <source>
        <dbReference type="EMBL" id="MDV5391472.1"/>
    </source>
</evidence>
<dbReference type="PROSITE" id="PS51318">
    <property type="entry name" value="TAT"/>
    <property type="match status" value="1"/>
</dbReference>
<protein>
    <submittedName>
        <fullName evidence="2">Membrane dipeptidase</fullName>
        <ecNumber evidence="2">3.4.13.-</ecNumber>
    </submittedName>
</protein>
<dbReference type="SUPFAM" id="SSF51556">
    <property type="entry name" value="Metallo-dependent hydrolases"/>
    <property type="match status" value="1"/>
</dbReference>
<keyword evidence="2" id="KW-0378">Hydrolase</keyword>
<dbReference type="InterPro" id="IPR006311">
    <property type="entry name" value="TAT_signal"/>
</dbReference>
<proteinExistence type="predicted"/>
<dbReference type="InterPro" id="IPR032466">
    <property type="entry name" value="Metal_Hydrolase"/>
</dbReference>
<dbReference type="Pfam" id="PF01244">
    <property type="entry name" value="Peptidase_M19"/>
    <property type="match status" value="1"/>
</dbReference>
<feature type="chain" id="PRO_5042037631" evidence="1">
    <location>
        <begin position="38"/>
        <end position="396"/>
    </location>
</feature>
<dbReference type="RefSeq" id="WP_037427810.1">
    <property type="nucleotide sequence ID" value="NZ_AP026732.1"/>
</dbReference>
<feature type="signal peptide" evidence="1">
    <location>
        <begin position="1"/>
        <end position="37"/>
    </location>
</feature>
<dbReference type="InterPro" id="IPR008257">
    <property type="entry name" value="Pept_M19"/>
</dbReference>
<keyword evidence="2" id="KW-0224">Dipeptidase</keyword>
<dbReference type="PANTHER" id="PTHR10443:SF12">
    <property type="entry name" value="DIPEPTIDASE"/>
    <property type="match status" value="1"/>
</dbReference>
<reference evidence="2" key="1">
    <citation type="submission" date="2023-05" db="EMBL/GenBank/DDBJ databases">
        <title>Colonisation of extended spectrum b-lactamase- and carbapenemase-producing bacteria on hospital surfaces from low- and middle-income countries.</title>
        <authorList>
            <person name="Nieto-Rosado M."/>
            <person name="Sands K."/>
            <person name="Iregbu K."/>
            <person name="Zahra R."/>
            <person name="Mazarati J.B."/>
            <person name="Mehtar S."/>
            <person name="Barnards-Group B."/>
            <person name="Walsh T.R."/>
        </authorList>
    </citation>
    <scope>NUCLEOTIDE SEQUENCE</scope>
    <source>
        <strain evidence="2">PP-E493</strain>
    </source>
</reference>
<gene>
    <name evidence="2" type="ORF">QM089_14745</name>
</gene>
<dbReference type="Proteomes" id="UP001187859">
    <property type="component" value="Unassembled WGS sequence"/>
</dbReference>
<evidence type="ECO:0000256" key="1">
    <source>
        <dbReference type="SAM" id="SignalP"/>
    </source>
</evidence>
<keyword evidence="1" id="KW-0732">Signal</keyword>
<dbReference type="PANTHER" id="PTHR10443">
    <property type="entry name" value="MICROSOMAL DIPEPTIDASE"/>
    <property type="match status" value="1"/>
</dbReference>
<dbReference type="EC" id="3.4.13.-" evidence="2"/>